<dbReference type="Pfam" id="PF00520">
    <property type="entry name" value="Ion_trans"/>
    <property type="match status" value="1"/>
</dbReference>
<evidence type="ECO:0000259" key="14">
    <source>
        <dbReference type="Pfam" id="PF02214"/>
    </source>
</evidence>
<keyword evidence="10 12" id="KW-0472">Membrane</keyword>
<feature type="transmembrane region" description="Helical" evidence="12">
    <location>
        <begin position="245"/>
        <end position="262"/>
    </location>
</feature>
<dbReference type="PANTHER" id="PTHR11537:SF113">
    <property type="entry name" value="POTASSIUM VOLTAGE-GATED CHANNEL PROTEIN SHAKER"/>
    <property type="match status" value="1"/>
</dbReference>
<evidence type="ECO:0000313" key="15">
    <source>
        <dbReference type="Proteomes" id="UP001652625"/>
    </source>
</evidence>
<dbReference type="SUPFAM" id="SSF54695">
    <property type="entry name" value="POZ domain"/>
    <property type="match status" value="1"/>
</dbReference>
<dbReference type="Gene3D" id="3.30.710.10">
    <property type="entry name" value="Potassium Channel Kv1.1, Chain A"/>
    <property type="match status" value="1"/>
</dbReference>
<keyword evidence="7" id="KW-0630">Potassium</keyword>
<keyword evidence="6" id="KW-0851">Voltage-gated channel</keyword>
<comment type="subcellular location">
    <subcellularLocation>
        <location evidence="1">Membrane</location>
        <topology evidence="1">Multi-pass membrane protein</topology>
    </subcellularLocation>
</comment>
<dbReference type="InterPro" id="IPR028325">
    <property type="entry name" value="VG_K_chnl"/>
</dbReference>
<sequence length="370" mass="42192">MVYQSRVRFNVAGSFYETFLETLNRYPNTLLGDSSRRMNYFDSNNKAYFFNRSSAAFEAILFFYQSNGCLIRPSNLPMELFECECKFYGLEEKFVKSMKLREGFDCHDEENEHNDEKKKCYTFLQKLWEFLDEPRSSLQAKIFASVSVLAIIFIVTVDCFSTLEKFRSGPVSVVINAVTSTFNIFFAFEIIARFVSAPSKLKFFKSIANALDFFSIFISLPFLAVEDRNGAIFSRCLRMVRVFRLIRVSTSCPTLLTVFNILKMCIKEFTALFFYMVVSFTIFGSIIYLAELDDKKSPVTSVPEGMWLAMQTMITLGYGDVIPVTLLGKLTTGFSAAIGVVIAIPLISLGEKYLSLYSKTFKISLANQKS</sequence>
<dbReference type="Gene3D" id="1.20.120.350">
    <property type="entry name" value="Voltage-gated potassium channels. Chain C"/>
    <property type="match status" value="1"/>
</dbReference>
<dbReference type="InterPro" id="IPR003131">
    <property type="entry name" value="T1-type_BTB"/>
</dbReference>
<feature type="transmembrane region" description="Helical" evidence="12">
    <location>
        <begin position="330"/>
        <end position="349"/>
    </location>
</feature>
<feature type="transmembrane region" description="Helical" evidence="12">
    <location>
        <begin position="269"/>
        <end position="290"/>
    </location>
</feature>
<feature type="transmembrane region" description="Helical" evidence="12">
    <location>
        <begin position="175"/>
        <end position="195"/>
    </location>
</feature>
<dbReference type="Pfam" id="PF02214">
    <property type="entry name" value="BTB_2"/>
    <property type="match status" value="1"/>
</dbReference>
<keyword evidence="8 12" id="KW-1133">Transmembrane helix</keyword>
<dbReference type="InterPro" id="IPR011333">
    <property type="entry name" value="SKP1/BTB/POZ_sf"/>
</dbReference>
<evidence type="ECO:0000256" key="10">
    <source>
        <dbReference type="ARBA" id="ARBA00023136"/>
    </source>
</evidence>
<feature type="domain" description="Potassium channel tetramerisation-type BTB" evidence="14">
    <location>
        <begin position="7"/>
        <end position="97"/>
    </location>
</feature>
<proteinExistence type="predicted"/>
<evidence type="ECO:0000256" key="8">
    <source>
        <dbReference type="ARBA" id="ARBA00022989"/>
    </source>
</evidence>
<evidence type="ECO:0000256" key="3">
    <source>
        <dbReference type="ARBA" id="ARBA00022538"/>
    </source>
</evidence>
<keyword evidence="5" id="KW-0631">Potassium channel</keyword>
<dbReference type="GeneID" id="105846867"/>
<organism evidence="15 16">
    <name type="scientific">Hydra vulgaris</name>
    <name type="common">Hydra</name>
    <name type="synonym">Hydra attenuata</name>
    <dbReference type="NCBI Taxonomy" id="6087"/>
    <lineage>
        <taxon>Eukaryota</taxon>
        <taxon>Metazoa</taxon>
        <taxon>Cnidaria</taxon>
        <taxon>Hydrozoa</taxon>
        <taxon>Hydroidolina</taxon>
        <taxon>Anthoathecata</taxon>
        <taxon>Aplanulata</taxon>
        <taxon>Hydridae</taxon>
        <taxon>Hydra</taxon>
    </lineage>
</organism>
<gene>
    <name evidence="16" type="primary">LOC105846867</name>
</gene>
<evidence type="ECO:0000256" key="4">
    <source>
        <dbReference type="ARBA" id="ARBA00022692"/>
    </source>
</evidence>
<evidence type="ECO:0000256" key="5">
    <source>
        <dbReference type="ARBA" id="ARBA00022826"/>
    </source>
</evidence>
<keyword evidence="11" id="KW-0407">Ion channel</keyword>
<dbReference type="InterPro" id="IPR005821">
    <property type="entry name" value="Ion_trans_dom"/>
</dbReference>
<keyword evidence="3" id="KW-0633">Potassium transport</keyword>
<protein>
    <submittedName>
        <fullName evidence="16">Potassium voltage-gated channel subfamily A member 6</fullName>
    </submittedName>
</protein>
<feature type="domain" description="Ion transport" evidence="13">
    <location>
        <begin position="141"/>
        <end position="342"/>
    </location>
</feature>
<evidence type="ECO:0000256" key="1">
    <source>
        <dbReference type="ARBA" id="ARBA00004141"/>
    </source>
</evidence>
<feature type="transmembrane region" description="Helical" evidence="12">
    <location>
        <begin position="142"/>
        <end position="163"/>
    </location>
</feature>
<dbReference type="SUPFAM" id="SSF81324">
    <property type="entry name" value="Voltage-gated potassium channels"/>
    <property type="match status" value="1"/>
</dbReference>
<evidence type="ECO:0000256" key="6">
    <source>
        <dbReference type="ARBA" id="ARBA00022882"/>
    </source>
</evidence>
<evidence type="ECO:0000259" key="13">
    <source>
        <dbReference type="Pfam" id="PF00520"/>
    </source>
</evidence>
<keyword evidence="9" id="KW-0406">Ion transport</keyword>
<evidence type="ECO:0000256" key="2">
    <source>
        <dbReference type="ARBA" id="ARBA00022448"/>
    </source>
</evidence>
<dbReference type="InterPro" id="IPR027359">
    <property type="entry name" value="Volt_channel_dom_sf"/>
</dbReference>
<keyword evidence="15" id="KW-1185">Reference proteome</keyword>
<evidence type="ECO:0000256" key="7">
    <source>
        <dbReference type="ARBA" id="ARBA00022958"/>
    </source>
</evidence>
<keyword evidence="4 12" id="KW-0812">Transmembrane</keyword>
<accession>A0ABM4D6G6</accession>
<reference evidence="16" key="1">
    <citation type="submission" date="2025-08" db="UniProtKB">
        <authorList>
            <consortium name="RefSeq"/>
        </authorList>
    </citation>
    <scope>IDENTIFICATION</scope>
</reference>
<evidence type="ECO:0000256" key="9">
    <source>
        <dbReference type="ARBA" id="ARBA00023065"/>
    </source>
</evidence>
<evidence type="ECO:0000256" key="11">
    <source>
        <dbReference type="ARBA" id="ARBA00023303"/>
    </source>
</evidence>
<name>A0ABM4D6G6_HYDVU</name>
<dbReference type="PANTHER" id="PTHR11537">
    <property type="entry name" value="VOLTAGE-GATED POTASSIUM CHANNEL"/>
    <property type="match status" value="1"/>
</dbReference>
<keyword evidence="2" id="KW-0813">Transport</keyword>
<dbReference type="PRINTS" id="PR00169">
    <property type="entry name" value="KCHANNEL"/>
</dbReference>
<evidence type="ECO:0000256" key="12">
    <source>
        <dbReference type="SAM" id="Phobius"/>
    </source>
</evidence>
<dbReference type="Proteomes" id="UP001652625">
    <property type="component" value="Chromosome 12"/>
</dbReference>
<evidence type="ECO:0000313" key="16">
    <source>
        <dbReference type="RefSeq" id="XP_065669886.1"/>
    </source>
</evidence>
<dbReference type="RefSeq" id="XP_065669886.1">
    <property type="nucleotide sequence ID" value="XM_065813814.1"/>
</dbReference>
<dbReference type="Gene3D" id="1.10.287.70">
    <property type="match status" value="1"/>
</dbReference>
<feature type="transmembrane region" description="Helical" evidence="12">
    <location>
        <begin position="207"/>
        <end position="225"/>
    </location>
</feature>